<evidence type="ECO:0000256" key="1">
    <source>
        <dbReference type="SAM" id="MobiDB-lite"/>
    </source>
</evidence>
<accession>A0ABR7SGG9</accession>
<dbReference type="EMBL" id="JACTVJ010000007">
    <property type="protein sequence ID" value="MBC9714586.1"/>
    <property type="molecule type" value="Genomic_DNA"/>
</dbReference>
<keyword evidence="2" id="KW-0812">Transmembrane</keyword>
<keyword evidence="4" id="KW-1185">Reference proteome</keyword>
<feature type="region of interest" description="Disordered" evidence="1">
    <location>
        <begin position="235"/>
        <end position="300"/>
    </location>
</feature>
<evidence type="ECO:0000313" key="4">
    <source>
        <dbReference type="Proteomes" id="UP000642284"/>
    </source>
</evidence>
<feature type="region of interest" description="Disordered" evidence="1">
    <location>
        <begin position="58"/>
        <end position="133"/>
    </location>
</feature>
<evidence type="ECO:0008006" key="5">
    <source>
        <dbReference type="Google" id="ProtNLM"/>
    </source>
</evidence>
<keyword evidence="2" id="KW-1133">Transmembrane helix</keyword>
<reference evidence="3 4" key="1">
    <citation type="submission" date="2020-08" db="EMBL/GenBank/DDBJ databases">
        <title>Genemic of Streptomyces polyaspartic.</title>
        <authorList>
            <person name="Liu W."/>
        </authorList>
    </citation>
    <scope>NUCLEOTIDE SEQUENCE [LARGE SCALE GENOMIC DNA]</scope>
    <source>
        <strain evidence="3 4">TRM66268-LWL</strain>
    </source>
</reference>
<evidence type="ECO:0000256" key="2">
    <source>
        <dbReference type="SAM" id="Phobius"/>
    </source>
</evidence>
<feature type="transmembrane region" description="Helical" evidence="2">
    <location>
        <begin position="34"/>
        <end position="55"/>
    </location>
</feature>
<evidence type="ECO:0000313" key="3">
    <source>
        <dbReference type="EMBL" id="MBC9714586.1"/>
    </source>
</evidence>
<feature type="compositionally biased region" description="Basic and acidic residues" evidence="1">
    <location>
        <begin position="95"/>
        <end position="114"/>
    </location>
</feature>
<proteinExistence type="predicted"/>
<dbReference type="Proteomes" id="UP000642284">
    <property type="component" value="Unassembled WGS sequence"/>
</dbReference>
<organism evidence="3 4">
    <name type="scientific">Streptomyces polyasparticus</name>
    <dbReference type="NCBI Taxonomy" id="2767826"/>
    <lineage>
        <taxon>Bacteria</taxon>
        <taxon>Bacillati</taxon>
        <taxon>Actinomycetota</taxon>
        <taxon>Actinomycetes</taxon>
        <taxon>Kitasatosporales</taxon>
        <taxon>Streptomycetaceae</taxon>
        <taxon>Streptomyces</taxon>
    </lineage>
</organism>
<gene>
    <name evidence="3" type="ORF">H9Y04_18680</name>
</gene>
<name>A0ABR7SGG9_9ACTN</name>
<comment type="caution">
    <text evidence="3">The sequence shown here is derived from an EMBL/GenBank/DDBJ whole genome shotgun (WGS) entry which is preliminary data.</text>
</comment>
<feature type="compositionally biased region" description="Polar residues" evidence="1">
    <location>
        <begin position="58"/>
        <end position="71"/>
    </location>
</feature>
<keyword evidence="2" id="KW-0472">Membrane</keyword>
<feature type="compositionally biased region" description="Low complexity" evidence="1">
    <location>
        <begin position="250"/>
        <end position="268"/>
    </location>
</feature>
<sequence>MMRGAVQDIAPSGDALDHLRRAVPARRARKRQALVGMAAAALLIGTAVPAVFHVATSPASDDQFSSANDSSDVPGEGSDEGPGSESGGGGTPSGKDGDKDKGKDGEKDKDKGEEGETATDGATVGTSPSGDVIAGAPVCDASMLTDASATTGAPQSDGKVYGSFKVANQSGAECTLGGSGSVTFAAQGAAQDSKITVVEHTAGDPAAGLPAPSAEPTAILLKPGESYEVQFAWVPSGSCPTTNPSPDPSPTENNADTGGTGDTATGEGMQTQLVTAEETADGSVSITHTAQPGAPAADATIPNACEGTIYKTEAMPAS</sequence>
<protein>
    <recommendedName>
        <fullName evidence="5">DUF4232 domain-containing protein</fullName>
    </recommendedName>
</protein>